<dbReference type="InterPro" id="IPR016135">
    <property type="entry name" value="UBQ-conjugating_enzyme/RWD"/>
</dbReference>
<dbReference type="InterPro" id="IPR000608">
    <property type="entry name" value="UBC"/>
</dbReference>
<dbReference type="PROSITE" id="PS50127">
    <property type="entry name" value="UBC_2"/>
    <property type="match status" value="1"/>
</dbReference>
<dbReference type="CDD" id="cd00195">
    <property type="entry name" value="UBCc_UEV"/>
    <property type="match status" value="1"/>
</dbReference>
<dbReference type="InterPro" id="IPR050113">
    <property type="entry name" value="Ub_conjugating_enzyme"/>
</dbReference>
<reference evidence="3 4" key="1">
    <citation type="journal article" date="2007" name="Nature">
        <title>Evolution of genes and genomes on the Drosophila phylogeny.</title>
        <authorList>
            <consortium name="Drosophila 12 Genomes Consortium"/>
            <person name="Clark A.G."/>
            <person name="Eisen M.B."/>
            <person name="Smith D.R."/>
            <person name="Bergman C.M."/>
            <person name="Oliver B."/>
            <person name="Markow T.A."/>
            <person name="Kaufman T.C."/>
            <person name="Kellis M."/>
            <person name="Gelbart W."/>
            <person name="Iyer V.N."/>
            <person name="Pollard D.A."/>
            <person name="Sackton T.B."/>
            <person name="Larracuente A.M."/>
            <person name="Singh N.D."/>
            <person name="Abad J.P."/>
            <person name="Abt D.N."/>
            <person name="Adryan B."/>
            <person name="Aguade M."/>
            <person name="Akashi H."/>
            <person name="Anderson W.W."/>
            <person name="Aquadro C.F."/>
            <person name="Ardell D.H."/>
            <person name="Arguello R."/>
            <person name="Artieri C.G."/>
            <person name="Barbash D.A."/>
            <person name="Barker D."/>
            <person name="Barsanti P."/>
            <person name="Batterham P."/>
            <person name="Batzoglou S."/>
            <person name="Begun D."/>
            <person name="Bhutkar A."/>
            <person name="Blanco E."/>
            <person name="Bosak S.A."/>
            <person name="Bradley R.K."/>
            <person name="Brand A.D."/>
            <person name="Brent M.R."/>
            <person name="Brooks A.N."/>
            <person name="Brown R.H."/>
            <person name="Butlin R.K."/>
            <person name="Caggese C."/>
            <person name="Calvi B.R."/>
            <person name="Bernardo de Carvalho A."/>
            <person name="Caspi A."/>
            <person name="Castrezana S."/>
            <person name="Celniker S.E."/>
            <person name="Chang J.L."/>
            <person name="Chapple C."/>
            <person name="Chatterji S."/>
            <person name="Chinwalla A."/>
            <person name="Civetta A."/>
            <person name="Clifton S.W."/>
            <person name="Comeron J.M."/>
            <person name="Costello J.C."/>
            <person name="Coyne J.A."/>
            <person name="Daub J."/>
            <person name="David R.G."/>
            <person name="Delcher A.L."/>
            <person name="Delehaunty K."/>
            <person name="Do C.B."/>
            <person name="Ebling H."/>
            <person name="Edwards K."/>
            <person name="Eickbush T."/>
            <person name="Evans J.D."/>
            <person name="Filipski A."/>
            <person name="Findeiss S."/>
            <person name="Freyhult E."/>
            <person name="Fulton L."/>
            <person name="Fulton R."/>
            <person name="Garcia A.C."/>
            <person name="Gardiner A."/>
            <person name="Garfield D.A."/>
            <person name="Garvin B.E."/>
            <person name="Gibson G."/>
            <person name="Gilbert D."/>
            <person name="Gnerre S."/>
            <person name="Godfrey J."/>
            <person name="Good R."/>
            <person name="Gotea V."/>
            <person name="Gravely B."/>
            <person name="Greenberg A.J."/>
            <person name="Griffiths-Jones S."/>
            <person name="Gross S."/>
            <person name="Guigo R."/>
            <person name="Gustafson E.A."/>
            <person name="Haerty W."/>
            <person name="Hahn M.W."/>
            <person name="Halligan D.L."/>
            <person name="Halpern A.L."/>
            <person name="Halter G.M."/>
            <person name="Han M.V."/>
            <person name="Heger A."/>
            <person name="Hillier L."/>
            <person name="Hinrichs A.S."/>
            <person name="Holmes I."/>
            <person name="Hoskins R.A."/>
            <person name="Hubisz M.J."/>
            <person name="Hultmark D."/>
            <person name="Huntley M.A."/>
            <person name="Jaffe D.B."/>
            <person name="Jagadeeshan S."/>
            <person name="Jeck W.R."/>
            <person name="Johnson J."/>
            <person name="Jones C.D."/>
            <person name="Jordan W.C."/>
            <person name="Karpen G.H."/>
            <person name="Kataoka E."/>
            <person name="Keightley P.D."/>
            <person name="Kheradpour P."/>
            <person name="Kirkness E.F."/>
            <person name="Koerich L.B."/>
            <person name="Kristiansen K."/>
            <person name="Kudrna D."/>
            <person name="Kulathinal R.J."/>
            <person name="Kumar S."/>
            <person name="Kwok R."/>
            <person name="Lander E."/>
            <person name="Langley C.H."/>
            <person name="Lapoint R."/>
            <person name="Lazzaro B.P."/>
            <person name="Lee S.J."/>
            <person name="Levesque L."/>
            <person name="Li R."/>
            <person name="Lin C.F."/>
            <person name="Lin M.F."/>
            <person name="Lindblad-Toh K."/>
            <person name="Llopart A."/>
            <person name="Long M."/>
            <person name="Low L."/>
            <person name="Lozovsky E."/>
            <person name="Lu J."/>
            <person name="Luo M."/>
            <person name="Machado C.A."/>
            <person name="Makalowski W."/>
            <person name="Marzo M."/>
            <person name="Matsuda M."/>
            <person name="Matzkin L."/>
            <person name="McAllister B."/>
            <person name="McBride C.S."/>
            <person name="McKernan B."/>
            <person name="McKernan K."/>
            <person name="Mendez-Lago M."/>
            <person name="Minx P."/>
            <person name="Mollenhauer M.U."/>
            <person name="Montooth K."/>
            <person name="Mount S.M."/>
            <person name="Mu X."/>
            <person name="Myers E."/>
            <person name="Negre B."/>
            <person name="Newfeld S."/>
            <person name="Nielsen R."/>
            <person name="Noor M.A."/>
            <person name="O'Grady P."/>
            <person name="Pachter L."/>
            <person name="Papaceit M."/>
            <person name="Parisi M.J."/>
            <person name="Parisi M."/>
            <person name="Parts L."/>
            <person name="Pedersen J.S."/>
            <person name="Pesole G."/>
            <person name="Phillippy A.M."/>
            <person name="Ponting C.P."/>
            <person name="Pop M."/>
            <person name="Porcelli D."/>
            <person name="Powell J.R."/>
            <person name="Prohaska S."/>
            <person name="Pruitt K."/>
            <person name="Puig M."/>
            <person name="Quesneville H."/>
            <person name="Ram K.R."/>
            <person name="Rand D."/>
            <person name="Rasmussen M.D."/>
            <person name="Reed L.K."/>
            <person name="Reenan R."/>
            <person name="Reily A."/>
            <person name="Remington K.A."/>
            <person name="Rieger T.T."/>
            <person name="Ritchie M.G."/>
            <person name="Robin C."/>
            <person name="Rogers Y.H."/>
            <person name="Rohde C."/>
            <person name="Rozas J."/>
            <person name="Rubenfield M.J."/>
            <person name="Ruiz A."/>
            <person name="Russo S."/>
            <person name="Salzberg S.L."/>
            <person name="Sanchez-Gracia A."/>
            <person name="Saranga D.J."/>
            <person name="Sato H."/>
            <person name="Schaeffer S.W."/>
            <person name="Schatz M.C."/>
            <person name="Schlenke T."/>
            <person name="Schwartz R."/>
            <person name="Segarra C."/>
            <person name="Singh R.S."/>
            <person name="Sirot L."/>
            <person name="Sirota M."/>
            <person name="Sisneros N.B."/>
            <person name="Smith C.D."/>
            <person name="Smith T.F."/>
            <person name="Spieth J."/>
            <person name="Stage D.E."/>
            <person name="Stark A."/>
            <person name="Stephan W."/>
            <person name="Strausberg R.L."/>
            <person name="Strempel S."/>
            <person name="Sturgill D."/>
            <person name="Sutton G."/>
            <person name="Sutton G.G."/>
            <person name="Tao W."/>
            <person name="Teichmann S."/>
            <person name="Tobari Y.N."/>
            <person name="Tomimura Y."/>
            <person name="Tsolas J.M."/>
            <person name="Valente V.L."/>
            <person name="Venter E."/>
            <person name="Venter J.C."/>
            <person name="Vicario S."/>
            <person name="Vieira F.G."/>
            <person name="Vilella A.J."/>
            <person name="Villasante A."/>
            <person name="Walenz B."/>
            <person name="Wang J."/>
            <person name="Wasserman M."/>
            <person name="Watts T."/>
            <person name="Wilson D."/>
            <person name="Wilson R.K."/>
            <person name="Wing R.A."/>
            <person name="Wolfner M.F."/>
            <person name="Wong A."/>
            <person name="Wong G.K."/>
            <person name="Wu C.I."/>
            <person name="Wu G."/>
            <person name="Yamamoto D."/>
            <person name="Yang H.P."/>
            <person name="Yang S.P."/>
            <person name="Yorke J.A."/>
            <person name="Yoshida K."/>
            <person name="Zdobnov E."/>
            <person name="Zhang P."/>
            <person name="Zhang Y."/>
            <person name="Zimin A.V."/>
            <person name="Baldwin J."/>
            <person name="Abdouelleil A."/>
            <person name="Abdulkadir J."/>
            <person name="Abebe A."/>
            <person name="Abera B."/>
            <person name="Abreu J."/>
            <person name="Acer S.C."/>
            <person name="Aftuck L."/>
            <person name="Alexander A."/>
            <person name="An P."/>
            <person name="Anderson E."/>
            <person name="Anderson S."/>
            <person name="Arachi H."/>
            <person name="Azer M."/>
            <person name="Bachantsang P."/>
            <person name="Barry A."/>
            <person name="Bayul T."/>
            <person name="Berlin A."/>
            <person name="Bessette D."/>
            <person name="Bloom T."/>
            <person name="Blye J."/>
            <person name="Boguslavskiy L."/>
            <person name="Bonnet C."/>
            <person name="Boukhgalter B."/>
            <person name="Bourzgui I."/>
            <person name="Brown A."/>
            <person name="Cahill P."/>
            <person name="Channer S."/>
            <person name="Cheshatsang Y."/>
            <person name="Chuda L."/>
            <person name="Citroen M."/>
            <person name="Collymore A."/>
            <person name="Cooke P."/>
            <person name="Costello M."/>
            <person name="D'Aco K."/>
            <person name="Daza R."/>
            <person name="De Haan G."/>
            <person name="DeGray S."/>
            <person name="DeMaso C."/>
            <person name="Dhargay N."/>
            <person name="Dooley K."/>
            <person name="Dooley E."/>
            <person name="Doricent M."/>
            <person name="Dorje P."/>
            <person name="Dorjee K."/>
            <person name="Dupes A."/>
            <person name="Elong R."/>
            <person name="Falk J."/>
            <person name="Farina A."/>
            <person name="Faro S."/>
            <person name="Ferguson D."/>
            <person name="Fisher S."/>
            <person name="Foley C.D."/>
            <person name="Franke A."/>
            <person name="Friedrich D."/>
            <person name="Gadbois L."/>
            <person name="Gearin G."/>
            <person name="Gearin C.R."/>
            <person name="Giannoukos G."/>
            <person name="Goode T."/>
            <person name="Graham J."/>
            <person name="Grandbois E."/>
            <person name="Grewal S."/>
            <person name="Gyaltsen K."/>
            <person name="Hafez N."/>
            <person name="Hagos B."/>
            <person name="Hall J."/>
            <person name="Henson C."/>
            <person name="Hollinger A."/>
            <person name="Honan T."/>
            <person name="Huard M.D."/>
            <person name="Hughes L."/>
            <person name="Hurhula B."/>
            <person name="Husby M.E."/>
            <person name="Kamat A."/>
            <person name="Kanga B."/>
            <person name="Kashin S."/>
            <person name="Khazanovich D."/>
            <person name="Kisner P."/>
            <person name="Lance K."/>
            <person name="Lara M."/>
            <person name="Lee W."/>
            <person name="Lennon N."/>
            <person name="Letendre F."/>
            <person name="LeVine R."/>
            <person name="Lipovsky A."/>
            <person name="Liu X."/>
            <person name="Liu J."/>
            <person name="Liu S."/>
            <person name="Lokyitsang T."/>
            <person name="Lokyitsang Y."/>
            <person name="Lubonja R."/>
            <person name="Lui A."/>
            <person name="MacDonald P."/>
            <person name="Magnisalis V."/>
            <person name="Maru K."/>
            <person name="Matthews C."/>
            <person name="McCusker W."/>
            <person name="McDonough S."/>
            <person name="Mehta T."/>
            <person name="Meldrim J."/>
            <person name="Meneus L."/>
            <person name="Mihai O."/>
            <person name="Mihalev A."/>
            <person name="Mihova T."/>
            <person name="Mittelman R."/>
            <person name="Mlenga V."/>
            <person name="Montmayeur A."/>
            <person name="Mulrain L."/>
            <person name="Navidi A."/>
            <person name="Naylor J."/>
            <person name="Negash T."/>
            <person name="Nguyen T."/>
            <person name="Nguyen N."/>
            <person name="Nicol R."/>
            <person name="Norbu C."/>
            <person name="Norbu N."/>
            <person name="Novod N."/>
            <person name="O'Neill B."/>
            <person name="Osman S."/>
            <person name="Markiewicz E."/>
            <person name="Oyono O.L."/>
            <person name="Patti C."/>
            <person name="Phunkhang P."/>
            <person name="Pierre F."/>
            <person name="Priest M."/>
            <person name="Raghuraman S."/>
            <person name="Rege F."/>
            <person name="Reyes R."/>
            <person name="Rise C."/>
            <person name="Rogov P."/>
            <person name="Ross K."/>
            <person name="Ryan E."/>
            <person name="Settipalli S."/>
            <person name="Shea T."/>
            <person name="Sherpa N."/>
            <person name="Shi L."/>
            <person name="Shih D."/>
            <person name="Sparrow T."/>
            <person name="Spaulding J."/>
            <person name="Stalker J."/>
            <person name="Stange-Thomann N."/>
            <person name="Stavropoulos S."/>
            <person name="Stone C."/>
            <person name="Strader C."/>
            <person name="Tesfaye S."/>
            <person name="Thomson T."/>
            <person name="Thoulutsang Y."/>
            <person name="Thoulutsang D."/>
            <person name="Topham K."/>
            <person name="Topping I."/>
            <person name="Tsamla T."/>
            <person name="Vassiliev H."/>
            <person name="Vo A."/>
            <person name="Wangchuk T."/>
            <person name="Wangdi T."/>
            <person name="Weiand M."/>
            <person name="Wilkinson J."/>
            <person name="Wilson A."/>
            <person name="Yadav S."/>
            <person name="Young G."/>
            <person name="Yu Q."/>
            <person name="Zembek L."/>
            <person name="Zhong D."/>
            <person name="Zimmer A."/>
            <person name="Zwirko Z."/>
            <person name="Jaffe D.B."/>
            <person name="Alvarez P."/>
            <person name="Brockman W."/>
            <person name="Butler J."/>
            <person name="Chin C."/>
            <person name="Gnerre S."/>
            <person name="Grabherr M."/>
            <person name="Kleber M."/>
            <person name="Mauceli E."/>
            <person name="MacCallum I."/>
        </authorList>
    </citation>
    <scope>NUCLEOTIDE SEQUENCE [LARGE SCALE GENOMIC DNA]</scope>
    <source>
        <strain evidence="4">Tucson 15010-1051.87</strain>
    </source>
</reference>
<feature type="compositionally biased region" description="Polar residues" evidence="1">
    <location>
        <begin position="46"/>
        <end position="58"/>
    </location>
</feature>
<sequence>MSNLSNVAPQKAKGSTTETMTVEEPSATMAARSLPAGDEANKDENAPSTSQGQQRGACSSTTHTTSTTTTTTTITNTNNNNNRMGSATPMTQLNGPVMRIKRELNEIIENPPPNCSAELYKEDLFHWKAIIMGPSGTPYEGGIFKLDIRFPVVESFASMC</sequence>
<dbReference type="OrthoDB" id="7851174at2759"/>
<name>A0A0Q9W791_DROVI</name>
<proteinExistence type="predicted"/>
<accession>A0A0Q9W791</accession>
<protein>
    <submittedName>
        <fullName evidence="3">Uncharacterized protein, isoform B</fullName>
    </submittedName>
</protein>
<dbReference type="Proteomes" id="UP000008792">
    <property type="component" value="Unassembled WGS sequence"/>
</dbReference>
<organism evidence="3 4">
    <name type="scientific">Drosophila virilis</name>
    <name type="common">Fruit fly</name>
    <dbReference type="NCBI Taxonomy" id="7244"/>
    <lineage>
        <taxon>Eukaryota</taxon>
        <taxon>Metazoa</taxon>
        <taxon>Ecdysozoa</taxon>
        <taxon>Arthropoda</taxon>
        <taxon>Hexapoda</taxon>
        <taxon>Insecta</taxon>
        <taxon>Pterygota</taxon>
        <taxon>Neoptera</taxon>
        <taxon>Endopterygota</taxon>
        <taxon>Diptera</taxon>
        <taxon>Brachycera</taxon>
        <taxon>Muscomorpha</taxon>
        <taxon>Ephydroidea</taxon>
        <taxon>Drosophilidae</taxon>
        <taxon>Drosophila</taxon>
    </lineage>
</organism>
<evidence type="ECO:0000313" key="3">
    <source>
        <dbReference type="EMBL" id="KRF80701.1"/>
    </source>
</evidence>
<dbReference type="SUPFAM" id="SSF54495">
    <property type="entry name" value="UBC-like"/>
    <property type="match status" value="1"/>
</dbReference>
<evidence type="ECO:0000259" key="2">
    <source>
        <dbReference type="PROSITE" id="PS50127"/>
    </source>
</evidence>
<dbReference type="Pfam" id="PF00179">
    <property type="entry name" value="UQ_con"/>
    <property type="match status" value="1"/>
</dbReference>
<feature type="region of interest" description="Disordered" evidence="1">
    <location>
        <begin position="1"/>
        <end position="92"/>
    </location>
</feature>
<keyword evidence="4" id="KW-1185">Reference proteome</keyword>
<feature type="compositionally biased region" description="Polar residues" evidence="1">
    <location>
        <begin position="83"/>
        <end position="92"/>
    </location>
</feature>
<evidence type="ECO:0000256" key="1">
    <source>
        <dbReference type="SAM" id="MobiDB-lite"/>
    </source>
</evidence>
<dbReference type="EMBL" id="CH940653">
    <property type="protein sequence ID" value="KRF80701.1"/>
    <property type="molecule type" value="Genomic_DNA"/>
</dbReference>
<feature type="domain" description="UBC core" evidence="2">
    <location>
        <begin position="95"/>
        <end position="160"/>
    </location>
</feature>
<dbReference type="AlphaFoldDB" id="A0A0Q9W791"/>
<dbReference type="PANTHER" id="PTHR24067">
    <property type="entry name" value="UBIQUITIN-CONJUGATING ENZYME E2"/>
    <property type="match status" value="1"/>
</dbReference>
<gene>
    <name evidence="3" type="primary">Dvir\GJ16559</name>
    <name evidence="3" type="ORF">Dvir_GJ16559</name>
</gene>
<evidence type="ECO:0000313" key="4">
    <source>
        <dbReference type="Proteomes" id="UP000008792"/>
    </source>
</evidence>
<feature type="compositionally biased region" description="Low complexity" evidence="1">
    <location>
        <begin position="59"/>
        <end position="82"/>
    </location>
</feature>
<dbReference type="Gene3D" id="3.10.110.10">
    <property type="entry name" value="Ubiquitin Conjugating Enzyme"/>
    <property type="match status" value="1"/>
</dbReference>
<feature type="compositionally biased region" description="Polar residues" evidence="1">
    <location>
        <begin position="1"/>
        <end position="20"/>
    </location>
</feature>